<dbReference type="EMBL" id="KQ995367">
    <property type="protein sequence ID" value="KZV46831.1"/>
    <property type="molecule type" value="Genomic_DNA"/>
</dbReference>
<feature type="region of interest" description="Disordered" evidence="1">
    <location>
        <begin position="145"/>
        <end position="171"/>
    </location>
</feature>
<dbReference type="Proteomes" id="UP000250235">
    <property type="component" value="Unassembled WGS sequence"/>
</dbReference>
<proteinExistence type="predicted"/>
<feature type="region of interest" description="Disordered" evidence="1">
    <location>
        <begin position="62"/>
        <end position="92"/>
    </location>
</feature>
<reference evidence="2 3" key="1">
    <citation type="journal article" date="2015" name="Proc. Natl. Acad. Sci. U.S.A.">
        <title>The resurrection genome of Boea hygrometrica: A blueprint for survival of dehydration.</title>
        <authorList>
            <person name="Xiao L."/>
            <person name="Yang G."/>
            <person name="Zhang L."/>
            <person name="Yang X."/>
            <person name="Zhao S."/>
            <person name="Ji Z."/>
            <person name="Zhou Q."/>
            <person name="Hu M."/>
            <person name="Wang Y."/>
            <person name="Chen M."/>
            <person name="Xu Y."/>
            <person name="Jin H."/>
            <person name="Xiao X."/>
            <person name="Hu G."/>
            <person name="Bao F."/>
            <person name="Hu Y."/>
            <person name="Wan P."/>
            <person name="Li L."/>
            <person name="Deng X."/>
            <person name="Kuang T."/>
            <person name="Xiang C."/>
            <person name="Zhu J.K."/>
            <person name="Oliver M.J."/>
            <person name="He Y."/>
        </authorList>
    </citation>
    <scope>NUCLEOTIDE SEQUENCE [LARGE SCALE GENOMIC DNA]</scope>
    <source>
        <strain evidence="3">cv. XS01</strain>
    </source>
</reference>
<dbReference type="AlphaFoldDB" id="A0A2Z7CIB6"/>
<evidence type="ECO:0000313" key="3">
    <source>
        <dbReference type="Proteomes" id="UP000250235"/>
    </source>
</evidence>
<gene>
    <name evidence="2" type="ORF">F511_33137</name>
</gene>
<feature type="region of interest" description="Disordered" evidence="1">
    <location>
        <begin position="572"/>
        <end position="598"/>
    </location>
</feature>
<organism evidence="2 3">
    <name type="scientific">Dorcoceras hygrometricum</name>
    <dbReference type="NCBI Taxonomy" id="472368"/>
    <lineage>
        <taxon>Eukaryota</taxon>
        <taxon>Viridiplantae</taxon>
        <taxon>Streptophyta</taxon>
        <taxon>Embryophyta</taxon>
        <taxon>Tracheophyta</taxon>
        <taxon>Spermatophyta</taxon>
        <taxon>Magnoliopsida</taxon>
        <taxon>eudicotyledons</taxon>
        <taxon>Gunneridae</taxon>
        <taxon>Pentapetalae</taxon>
        <taxon>asterids</taxon>
        <taxon>lamiids</taxon>
        <taxon>Lamiales</taxon>
        <taxon>Gesneriaceae</taxon>
        <taxon>Didymocarpoideae</taxon>
        <taxon>Trichosporeae</taxon>
        <taxon>Loxocarpinae</taxon>
        <taxon>Dorcoceras</taxon>
    </lineage>
</organism>
<evidence type="ECO:0000256" key="1">
    <source>
        <dbReference type="SAM" id="MobiDB-lite"/>
    </source>
</evidence>
<evidence type="ECO:0000313" key="2">
    <source>
        <dbReference type="EMBL" id="KZV46831.1"/>
    </source>
</evidence>
<feature type="region of interest" description="Disordered" evidence="1">
    <location>
        <begin position="757"/>
        <end position="781"/>
    </location>
</feature>
<feature type="region of interest" description="Disordered" evidence="1">
    <location>
        <begin position="187"/>
        <end position="214"/>
    </location>
</feature>
<feature type="compositionally biased region" description="Low complexity" evidence="1">
    <location>
        <begin position="577"/>
        <end position="590"/>
    </location>
</feature>
<accession>A0A2Z7CIB6</accession>
<sequence>MKKAVSKKRPAAAVVEPTVKRKRTLVGKADDVAKDTALVTVAQEAVPLQIVAPIFDVTPAPKRKAPKRKLRLEPGSDDETETVEKESTVEEPVLDTSAETAKLLELEITGVDEIEKIVEQQDNELTADDVDTIIEKILADTTHMEVDAGETDVGDQTIQRSDEKESRIGGSAEDFTTLDFHEEERLIETGSDTEEELETDKVTDPEPLTSEKNQEAEAEMVTTADESLSIEEHLAQIPDNLFLPSVLAADITQIRYGQGIEIREVDIYKASLPQIADTDKGKKPLVEYSVQGLFSLICADLDFLVQLREQVIKDVAKFFSSFSLKRLAVLGSTEDIAAKEENVLSWAETDSVQIALQRRGLIITKYRELLLRKFLEVRRNKFVSGTPTTAIDLKVLDLLTAAHHFALKVLLTQMREQKLVWTRPSSSNVFEEATIARGFHITRNHLSTFSTCWIRAKIMVDGSWLILEGVYYWRPISKPVDSYRWETVPQQPYFDDLAPLGALIEALQDIDSRDLVGPFVYIEEVPQGFQRVSQSGIDSDSFVGYFTAFTDSYVQPVFQCLPDVDLVSSDGSTVYRSPSPQSDSSHSLQDTDSTKPSVQIDTDIVLQDTVIQPDTDQLTISAFADPSVQLELTQHPDSPTPTDDSSMRFNADDTHLKDDTPVDQISLPVATDVSASFAELRCSSRSSQADITSIELKAVRAQNVVLMTDLADTRKEVQELKAAFSNDILDFRAQAQENYNKLTTQLSELVDYINRVGNDKKGESSSRGPQPPPDDKDRGSGASRVLVDIKCWVSGSAPRHGSGRTIELKPGDDQYEKFKTNYDIHRMFKRLPCWHLCLAPTGITRTRLFSVDCGSFRQSGPRPDPRLLRQTALEALTRSARTDSPCRVGRK</sequence>
<name>A0A2Z7CIB6_9LAMI</name>
<protein>
    <submittedName>
        <fullName evidence="2">Uncharacterized protein</fullName>
    </submittedName>
</protein>
<keyword evidence="3" id="KW-1185">Reference proteome</keyword>